<dbReference type="EMBL" id="MRCX01000225">
    <property type="protein sequence ID" value="RKK67525.1"/>
    <property type="molecule type" value="Genomic_DNA"/>
</dbReference>
<organism evidence="1 2">
    <name type="scientific">Fusarium oxysporum</name>
    <name type="common">Fusarium vascular wilt</name>
    <dbReference type="NCBI Taxonomy" id="5507"/>
    <lineage>
        <taxon>Eukaryota</taxon>
        <taxon>Fungi</taxon>
        <taxon>Dikarya</taxon>
        <taxon>Ascomycota</taxon>
        <taxon>Pezizomycotina</taxon>
        <taxon>Sordariomycetes</taxon>
        <taxon>Hypocreomycetidae</taxon>
        <taxon>Hypocreales</taxon>
        <taxon>Nectriaceae</taxon>
        <taxon>Fusarium</taxon>
        <taxon>Fusarium oxysporum species complex</taxon>
    </lineage>
</organism>
<comment type="caution">
    <text evidence="1">The sequence shown here is derived from an EMBL/GenBank/DDBJ whole genome shotgun (WGS) entry which is preliminary data.</text>
</comment>
<dbReference type="VEuPathDB" id="FungiDB:FOXG_10113"/>
<name>A0A420MHM3_FUSOX</name>
<accession>A0A420MHM3</accession>
<dbReference type="AlphaFoldDB" id="A0A420MHM3"/>
<evidence type="ECO:0000313" key="2">
    <source>
        <dbReference type="Proteomes" id="UP000285084"/>
    </source>
</evidence>
<dbReference type="Proteomes" id="UP000285084">
    <property type="component" value="Unassembled WGS sequence"/>
</dbReference>
<sequence length="140" mass="15457">MRSKLPNCLQPLFSPATEDMTLDINTLNNHPAKTKDLPTRQCHAADVTFVSTPAATEDRDTAKCLIEEPENEDTIVLELLDDIFIAYFDNPISELHELGEPYYKLSDIGHEGMNAHDTAKQLSHALNGQGKFIFPGGGGF</sequence>
<proteinExistence type="predicted"/>
<dbReference type="VEuPathDB" id="FungiDB:FOZG_14403"/>
<reference evidence="1 2" key="1">
    <citation type="journal article" date="2018" name="Sci. Rep.">
        <title>Characterisation of pathogen-specific regions and novel effector candidates in Fusarium oxysporum f. sp. cepae.</title>
        <authorList>
            <person name="Armitage A.D."/>
            <person name="Taylor A."/>
            <person name="Sobczyk M.K."/>
            <person name="Baxter L."/>
            <person name="Greenfield B.P."/>
            <person name="Bates H.J."/>
            <person name="Wilson F."/>
            <person name="Jackson A.C."/>
            <person name="Ott S."/>
            <person name="Harrison R.J."/>
            <person name="Clarkson J.P."/>
        </authorList>
    </citation>
    <scope>NUCLEOTIDE SEQUENCE [LARGE SCALE GENOMIC DNA]</scope>
    <source>
        <strain evidence="1 2">Fo_A13</strain>
    </source>
</reference>
<dbReference type="VEuPathDB" id="FungiDB:FOMG_15812"/>
<evidence type="ECO:0000313" key="1">
    <source>
        <dbReference type="EMBL" id="RKK67525.1"/>
    </source>
</evidence>
<protein>
    <submittedName>
        <fullName evidence="1">Uncharacterized protein</fullName>
    </submittedName>
</protein>
<dbReference type="VEuPathDB" id="FungiDB:FOC4_g10010126"/>
<gene>
    <name evidence="1" type="ORF">BFJ69_g14428</name>
</gene>